<dbReference type="PANTHER" id="PTHR24123">
    <property type="entry name" value="ANKYRIN REPEAT-CONTAINING"/>
    <property type="match status" value="1"/>
</dbReference>
<evidence type="ECO:0000256" key="1">
    <source>
        <dbReference type="ARBA" id="ARBA00022737"/>
    </source>
</evidence>
<dbReference type="SMART" id="SM00248">
    <property type="entry name" value="ANK"/>
    <property type="match status" value="9"/>
</dbReference>
<dbReference type="Gene3D" id="1.25.40.20">
    <property type="entry name" value="Ankyrin repeat-containing domain"/>
    <property type="match status" value="2"/>
</dbReference>
<evidence type="ECO:0000313" key="4">
    <source>
        <dbReference type="EMBL" id="KAL2859479.1"/>
    </source>
</evidence>
<dbReference type="RefSeq" id="XP_070904413.1">
    <property type="nucleotide sequence ID" value="XM_071036009.1"/>
</dbReference>
<protein>
    <submittedName>
        <fullName evidence="4">Ankyrin repeat-containing domain protein</fullName>
    </submittedName>
</protein>
<sequence>MKWVDLPADVRSLILKVITSRREIDLHRLGEPGGLFLLEDDENELVRRDLKSEDCGACAAYEDIRNCLKVCKGWRELMTKVLVVYGPTEFVISEGSEHQATAAVRSWLTRKKRAGKTRPGWHIGRQDLLALSIQRGFSDCMALLMDQFSYQELLSHWEENQWTAGCYPHISASTGCTAALQLLHRRGINLDQADWQGQQTPLMVAVRESQAQVADYLLSVGARRDVKLLLTTRDSHDDDYGAPYTMFMIEWAAYYGTLDMVQVLIKHGLHLKRPSETPGPKPLHWVIQRPDLALVEDIALLILDHVDLASEVQWSGSVLLKGALKNHASTDLIRRLVSSGIPVNQDSYLPLEYDHSPSNLLRHLQLIEIPVHNDMYFPLDLAAEQASEETIRLLIDNGAKCTLEAVNAARKRNRADLVDIILPCCKFLYKQTLKDHAINGNVEMVGTYLAYGAETYPPGDRKDILCSVAFKGHVEVAKLLLEAGADINEECKIYETPLLSAIFGHHAHMVEFLLAHGAPAKSLRYEPLLATIEAYTPRCDPWVQPDEFADTTKAIIRLLVAHGADVNAESSSYGRGAPLHTVVNLGFLDIAECLIENGADVNLRVGAYGTPLHVAALTGSQAMIRLLLTHGAKANITSGSHGHPLQAAIACGSLACVKLLLDNGAEASLDGGAGYPSALEKARRCWEDSQNWERREILDFIHDHFENCGLFEVPDLF</sequence>
<dbReference type="PROSITE" id="PS50297">
    <property type="entry name" value="ANK_REP_REGION"/>
    <property type="match status" value="2"/>
</dbReference>
<dbReference type="PANTHER" id="PTHR24123:SF33">
    <property type="entry name" value="PROTEIN HOS4"/>
    <property type="match status" value="1"/>
</dbReference>
<gene>
    <name evidence="4" type="ORF">BJX68DRAFT_115988</name>
</gene>
<comment type="caution">
    <text evidence="4">The sequence shown here is derived from an EMBL/GenBank/DDBJ whole genome shotgun (WGS) entry which is preliminary data.</text>
</comment>
<dbReference type="EMBL" id="JBFXLR010000003">
    <property type="protein sequence ID" value="KAL2859479.1"/>
    <property type="molecule type" value="Genomic_DNA"/>
</dbReference>
<feature type="repeat" description="ANK" evidence="3">
    <location>
        <begin position="607"/>
        <end position="639"/>
    </location>
</feature>
<evidence type="ECO:0000256" key="3">
    <source>
        <dbReference type="PROSITE-ProRule" id="PRU00023"/>
    </source>
</evidence>
<dbReference type="InterPro" id="IPR002110">
    <property type="entry name" value="Ankyrin_rpt"/>
</dbReference>
<name>A0ABR4L4K0_9EURO</name>
<feature type="repeat" description="ANK" evidence="3">
    <location>
        <begin position="574"/>
        <end position="606"/>
    </location>
</feature>
<dbReference type="Proteomes" id="UP001610444">
    <property type="component" value="Unassembled WGS sequence"/>
</dbReference>
<dbReference type="InterPro" id="IPR036770">
    <property type="entry name" value="Ankyrin_rpt-contain_sf"/>
</dbReference>
<dbReference type="Pfam" id="PF12796">
    <property type="entry name" value="Ank_2"/>
    <property type="match status" value="2"/>
</dbReference>
<keyword evidence="1" id="KW-0677">Repeat</keyword>
<feature type="repeat" description="ANK" evidence="3">
    <location>
        <begin position="460"/>
        <end position="492"/>
    </location>
</feature>
<dbReference type="SUPFAM" id="SSF48403">
    <property type="entry name" value="Ankyrin repeat"/>
    <property type="match status" value="2"/>
</dbReference>
<evidence type="ECO:0000313" key="5">
    <source>
        <dbReference type="Proteomes" id="UP001610444"/>
    </source>
</evidence>
<reference evidence="4 5" key="1">
    <citation type="submission" date="2024-07" db="EMBL/GenBank/DDBJ databases">
        <title>Section-level genome sequencing and comparative genomics of Aspergillus sections Usti and Cavernicolus.</title>
        <authorList>
            <consortium name="Lawrence Berkeley National Laboratory"/>
            <person name="Nybo J.L."/>
            <person name="Vesth T.C."/>
            <person name="Theobald S."/>
            <person name="Frisvad J.C."/>
            <person name="Larsen T.O."/>
            <person name="Kjaerboelling I."/>
            <person name="Rothschild-Mancinelli K."/>
            <person name="Lyhne E.K."/>
            <person name="Kogle M.E."/>
            <person name="Barry K."/>
            <person name="Clum A."/>
            <person name="Na H."/>
            <person name="Ledsgaard L."/>
            <person name="Lin J."/>
            <person name="Lipzen A."/>
            <person name="Kuo A."/>
            <person name="Riley R."/>
            <person name="Mondo S."/>
            <person name="LaButti K."/>
            <person name="Haridas S."/>
            <person name="Pangalinan J."/>
            <person name="Salamov A.A."/>
            <person name="Simmons B.A."/>
            <person name="Magnuson J.K."/>
            <person name="Chen J."/>
            <person name="Drula E."/>
            <person name="Henrissat B."/>
            <person name="Wiebenga A."/>
            <person name="Lubbers R.J."/>
            <person name="Gomes A.C."/>
            <person name="Macurrencykelacurrency M.R."/>
            <person name="Stajich J."/>
            <person name="Grigoriev I.V."/>
            <person name="Mortensen U.H."/>
            <person name="De vries R.P."/>
            <person name="Baker S.E."/>
            <person name="Andersen M.R."/>
        </authorList>
    </citation>
    <scope>NUCLEOTIDE SEQUENCE [LARGE SCALE GENOMIC DNA]</scope>
    <source>
        <strain evidence="4 5">CBS 756.74</strain>
    </source>
</reference>
<accession>A0ABR4L4K0</accession>
<proteinExistence type="predicted"/>
<organism evidence="4 5">
    <name type="scientific">Aspergillus pseudodeflectus</name>
    <dbReference type="NCBI Taxonomy" id="176178"/>
    <lineage>
        <taxon>Eukaryota</taxon>
        <taxon>Fungi</taxon>
        <taxon>Dikarya</taxon>
        <taxon>Ascomycota</taxon>
        <taxon>Pezizomycotina</taxon>
        <taxon>Eurotiomycetes</taxon>
        <taxon>Eurotiomycetidae</taxon>
        <taxon>Eurotiales</taxon>
        <taxon>Aspergillaceae</taxon>
        <taxon>Aspergillus</taxon>
        <taxon>Aspergillus subgen. Nidulantes</taxon>
    </lineage>
</organism>
<dbReference type="GeneID" id="98151173"/>
<dbReference type="InterPro" id="IPR051165">
    <property type="entry name" value="Multifunctional_ANK_Repeat"/>
</dbReference>
<dbReference type="PROSITE" id="PS50088">
    <property type="entry name" value="ANK_REPEAT"/>
    <property type="match status" value="3"/>
</dbReference>
<keyword evidence="2 3" id="KW-0040">ANK repeat</keyword>
<evidence type="ECO:0000256" key="2">
    <source>
        <dbReference type="ARBA" id="ARBA00023043"/>
    </source>
</evidence>
<keyword evidence="5" id="KW-1185">Reference proteome</keyword>